<keyword evidence="2" id="KW-1185">Reference proteome</keyword>
<gene>
    <name evidence="1" type="ORF">BC6307_03295</name>
</gene>
<reference evidence="1 2" key="1">
    <citation type="submission" date="2016-12" db="EMBL/GenBank/DDBJ databases">
        <title>The whole genome sequencing and assembly of Bacillus cohnii DSM 6307T strain.</title>
        <authorList>
            <person name="Lee Y.-J."/>
            <person name="Yi H."/>
            <person name="Bahn Y.-S."/>
            <person name="Kim J.F."/>
            <person name="Lee D.-W."/>
        </authorList>
    </citation>
    <scope>NUCLEOTIDE SEQUENCE [LARGE SCALE GENOMIC DNA]</scope>
    <source>
        <strain evidence="1 2">DSM 6307</strain>
    </source>
</reference>
<sequence>MTVNHGGTLGIDFFVAYIKLIMNSRRCSFEEAKTITLDLFFNRNENQFGKQTYNHFLLAFEKITENQ</sequence>
<dbReference type="AlphaFoldDB" id="A0A223KM15"/>
<dbReference type="STRING" id="1314751.GCA_001591425_03673"/>
<evidence type="ECO:0000313" key="1">
    <source>
        <dbReference type="EMBL" id="AST90363.1"/>
    </source>
</evidence>
<dbReference type="RefSeq" id="WP_066419476.1">
    <property type="nucleotide sequence ID" value="NZ_CP018866.1"/>
</dbReference>
<dbReference type="KEGG" id="bcoh:BC6307_03295"/>
<protein>
    <submittedName>
        <fullName evidence="1">Uncharacterized protein</fullName>
    </submittedName>
</protein>
<organism evidence="1 2">
    <name type="scientific">Sutcliffiella cohnii</name>
    <dbReference type="NCBI Taxonomy" id="33932"/>
    <lineage>
        <taxon>Bacteria</taxon>
        <taxon>Bacillati</taxon>
        <taxon>Bacillota</taxon>
        <taxon>Bacilli</taxon>
        <taxon>Bacillales</taxon>
        <taxon>Bacillaceae</taxon>
        <taxon>Sutcliffiella</taxon>
    </lineage>
</organism>
<dbReference type="Proteomes" id="UP000215224">
    <property type="component" value="Chromosome"/>
</dbReference>
<proteinExistence type="predicted"/>
<name>A0A223KM15_9BACI</name>
<dbReference type="EMBL" id="CP018866">
    <property type="protein sequence ID" value="AST90363.1"/>
    <property type="molecule type" value="Genomic_DNA"/>
</dbReference>
<evidence type="ECO:0000313" key="2">
    <source>
        <dbReference type="Proteomes" id="UP000215224"/>
    </source>
</evidence>
<accession>A0A223KM15</accession>